<dbReference type="Proteomes" id="UP000722336">
    <property type="component" value="Unassembled WGS sequence"/>
</dbReference>
<dbReference type="CDD" id="cd00082">
    <property type="entry name" value="HisKA"/>
    <property type="match status" value="1"/>
</dbReference>
<feature type="domain" description="Histidine kinase" evidence="9">
    <location>
        <begin position="143"/>
        <end position="360"/>
    </location>
</feature>
<evidence type="ECO:0000313" key="10">
    <source>
        <dbReference type="EMBL" id="MBV7256500.1"/>
    </source>
</evidence>
<proteinExistence type="predicted"/>
<gene>
    <name evidence="10" type="ORF">KCG44_06840</name>
</gene>
<dbReference type="CDD" id="cd00130">
    <property type="entry name" value="PAS"/>
    <property type="match status" value="1"/>
</dbReference>
<name>A0ABS6SE22_9SPHN</name>
<dbReference type="InterPro" id="IPR005467">
    <property type="entry name" value="His_kinase_dom"/>
</dbReference>
<keyword evidence="7" id="KW-0067">ATP-binding</keyword>
<dbReference type="Pfam" id="PF00512">
    <property type="entry name" value="HisKA"/>
    <property type="match status" value="1"/>
</dbReference>
<keyword evidence="5" id="KW-0547">Nucleotide-binding</keyword>
<evidence type="ECO:0000313" key="11">
    <source>
        <dbReference type="Proteomes" id="UP000722336"/>
    </source>
</evidence>
<dbReference type="NCBIfam" id="TIGR00229">
    <property type="entry name" value="sensory_box"/>
    <property type="match status" value="1"/>
</dbReference>
<keyword evidence="6" id="KW-0418">Kinase</keyword>
<evidence type="ECO:0000256" key="7">
    <source>
        <dbReference type="ARBA" id="ARBA00022840"/>
    </source>
</evidence>
<dbReference type="PANTHER" id="PTHR43065">
    <property type="entry name" value="SENSOR HISTIDINE KINASE"/>
    <property type="match status" value="1"/>
</dbReference>
<dbReference type="InterPro" id="IPR000014">
    <property type="entry name" value="PAS"/>
</dbReference>
<evidence type="ECO:0000259" key="9">
    <source>
        <dbReference type="PROSITE" id="PS50109"/>
    </source>
</evidence>
<protein>
    <recommendedName>
        <fullName evidence="2">histidine kinase</fullName>
        <ecNumber evidence="2">2.7.13.3</ecNumber>
    </recommendedName>
</protein>
<dbReference type="PANTHER" id="PTHR43065:SF10">
    <property type="entry name" value="PEROXIDE STRESS-ACTIVATED HISTIDINE KINASE MAK3"/>
    <property type="match status" value="1"/>
</dbReference>
<dbReference type="SMART" id="SM00388">
    <property type="entry name" value="HisKA"/>
    <property type="match status" value="1"/>
</dbReference>
<keyword evidence="11" id="KW-1185">Reference proteome</keyword>
<dbReference type="PROSITE" id="PS50109">
    <property type="entry name" value="HIS_KIN"/>
    <property type="match status" value="1"/>
</dbReference>
<comment type="caution">
    <text evidence="10">The sequence shown here is derived from an EMBL/GenBank/DDBJ whole genome shotgun (WGS) entry which is preliminary data.</text>
</comment>
<dbReference type="SMART" id="SM00091">
    <property type="entry name" value="PAS"/>
    <property type="match status" value="1"/>
</dbReference>
<organism evidence="10 11">
    <name type="scientific">Pacificimonas pallii</name>
    <dbReference type="NCBI Taxonomy" id="2827236"/>
    <lineage>
        <taxon>Bacteria</taxon>
        <taxon>Pseudomonadati</taxon>
        <taxon>Pseudomonadota</taxon>
        <taxon>Alphaproteobacteria</taxon>
        <taxon>Sphingomonadales</taxon>
        <taxon>Sphingosinicellaceae</taxon>
        <taxon>Pacificimonas</taxon>
    </lineage>
</organism>
<evidence type="ECO:0000256" key="4">
    <source>
        <dbReference type="ARBA" id="ARBA00022679"/>
    </source>
</evidence>
<sequence length="364" mass="38785">MPLRFRRRAMPVPAEILSALQVPIILVDRSGHPISANPAAEMMFGRSEDSLAEKGWEGLLPPDSPVRALLHEAAAGEHEISAYDVRIALVDAPAVTADVLIAPVAGQGKHMTLAFQRRSVAALVERQADNRGAARSAAALSAMLAHEIKNPLSGIRGAAQLLGSSDDGEGRDELSELIISEVDRISALIGRMERFSDPRPARLKAENIHSILGHVRRLAELDGVKISEVYDPSLPPVAADRDALVQLFLNLVKNAREAAGEGGHIRLTTAYRHGLKIGRPGGRGRVRVPIEICVVDDGPGVPAGLADHMFDAFVTTKRGLGGLGLALAAKIASDHHGHVEYQRDEAKGETIMCVLLPMAGEAVS</sequence>
<comment type="catalytic activity">
    <reaction evidence="1">
        <text>ATP + protein L-histidine = ADP + protein N-phospho-L-histidine.</text>
        <dbReference type="EC" id="2.7.13.3"/>
    </reaction>
</comment>
<reference evidence="10 11" key="1">
    <citation type="submission" date="2021-04" db="EMBL/GenBank/DDBJ databases">
        <authorList>
            <person name="Pira H."/>
            <person name="Risdian C."/>
            <person name="Wink J."/>
        </authorList>
    </citation>
    <scope>NUCLEOTIDE SEQUENCE [LARGE SCALE GENOMIC DNA]</scope>
    <source>
        <strain evidence="10 11">WHA3</strain>
    </source>
</reference>
<dbReference type="EC" id="2.7.13.3" evidence="2"/>
<keyword evidence="8" id="KW-0902">Two-component regulatory system</keyword>
<dbReference type="EMBL" id="JAGSPA010000002">
    <property type="protein sequence ID" value="MBV7256500.1"/>
    <property type="molecule type" value="Genomic_DNA"/>
</dbReference>
<dbReference type="Pfam" id="PF00989">
    <property type="entry name" value="PAS"/>
    <property type="match status" value="1"/>
</dbReference>
<dbReference type="InterPro" id="IPR003661">
    <property type="entry name" value="HisK_dim/P_dom"/>
</dbReference>
<dbReference type="InterPro" id="IPR003594">
    <property type="entry name" value="HATPase_dom"/>
</dbReference>
<evidence type="ECO:0000256" key="8">
    <source>
        <dbReference type="ARBA" id="ARBA00023012"/>
    </source>
</evidence>
<evidence type="ECO:0000256" key="3">
    <source>
        <dbReference type="ARBA" id="ARBA00022553"/>
    </source>
</evidence>
<accession>A0ABS6SE22</accession>
<dbReference type="Pfam" id="PF02518">
    <property type="entry name" value="HATPase_c"/>
    <property type="match status" value="1"/>
</dbReference>
<dbReference type="InterPro" id="IPR013767">
    <property type="entry name" value="PAS_fold"/>
</dbReference>
<dbReference type="SMART" id="SM00387">
    <property type="entry name" value="HATPase_c"/>
    <property type="match status" value="1"/>
</dbReference>
<evidence type="ECO:0000256" key="2">
    <source>
        <dbReference type="ARBA" id="ARBA00012438"/>
    </source>
</evidence>
<dbReference type="RefSeq" id="WP_218445144.1">
    <property type="nucleotide sequence ID" value="NZ_JAGSPA010000002.1"/>
</dbReference>
<evidence type="ECO:0000256" key="6">
    <source>
        <dbReference type="ARBA" id="ARBA00022777"/>
    </source>
</evidence>
<keyword evidence="3" id="KW-0597">Phosphoprotein</keyword>
<evidence type="ECO:0000256" key="5">
    <source>
        <dbReference type="ARBA" id="ARBA00022741"/>
    </source>
</evidence>
<evidence type="ECO:0000256" key="1">
    <source>
        <dbReference type="ARBA" id="ARBA00000085"/>
    </source>
</evidence>
<keyword evidence="4" id="KW-0808">Transferase</keyword>